<feature type="transmembrane region" description="Helical" evidence="1">
    <location>
        <begin position="179"/>
        <end position="199"/>
    </location>
</feature>
<accession>A0ABW2B7L8</accession>
<feature type="transmembrane region" description="Helical" evidence="1">
    <location>
        <begin position="295"/>
        <end position="316"/>
    </location>
</feature>
<reference evidence="4" key="1">
    <citation type="journal article" date="2019" name="Int. J. Syst. Evol. Microbiol.">
        <title>The Global Catalogue of Microorganisms (GCM) 10K type strain sequencing project: providing services to taxonomists for standard genome sequencing and annotation.</title>
        <authorList>
            <consortium name="The Broad Institute Genomics Platform"/>
            <consortium name="The Broad Institute Genome Sequencing Center for Infectious Disease"/>
            <person name="Wu L."/>
            <person name="Ma J."/>
        </authorList>
    </citation>
    <scope>NUCLEOTIDE SEQUENCE [LARGE SCALE GENOMIC DNA]</scope>
    <source>
        <strain evidence="4">CCUG 66188</strain>
    </source>
</reference>
<protein>
    <submittedName>
        <fullName evidence="3">Phosphatase PAP2 family protein</fullName>
    </submittedName>
</protein>
<comment type="caution">
    <text evidence="3">The sequence shown here is derived from an EMBL/GenBank/DDBJ whole genome shotgun (WGS) entry which is preliminary data.</text>
</comment>
<name>A0ABW2B7L8_9RHOB</name>
<dbReference type="Proteomes" id="UP001596353">
    <property type="component" value="Unassembled WGS sequence"/>
</dbReference>
<feature type="transmembrane region" description="Helical" evidence="1">
    <location>
        <begin position="153"/>
        <end position="172"/>
    </location>
</feature>
<feature type="transmembrane region" description="Helical" evidence="1">
    <location>
        <begin position="257"/>
        <end position="283"/>
    </location>
</feature>
<proteinExistence type="predicted"/>
<gene>
    <name evidence="3" type="ORF">ACFQFQ_18560</name>
</gene>
<dbReference type="Pfam" id="PF14378">
    <property type="entry name" value="PAP2_3"/>
    <property type="match status" value="1"/>
</dbReference>
<keyword evidence="1" id="KW-0812">Transmembrane</keyword>
<keyword evidence="1" id="KW-0472">Membrane</keyword>
<feature type="domain" description="Inositolphosphotransferase Aur1/Ipt1" evidence="2">
    <location>
        <begin position="121"/>
        <end position="309"/>
    </location>
</feature>
<feature type="transmembrane region" description="Helical" evidence="1">
    <location>
        <begin position="57"/>
        <end position="76"/>
    </location>
</feature>
<keyword evidence="1" id="KW-1133">Transmembrane helix</keyword>
<dbReference type="InterPro" id="IPR026841">
    <property type="entry name" value="Aur1/Ipt1"/>
</dbReference>
<feature type="transmembrane region" description="Helical" evidence="1">
    <location>
        <begin position="88"/>
        <end position="109"/>
    </location>
</feature>
<keyword evidence="4" id="KW-1185">Reference proteome</keyword>
<evidence type="ECO:0000259" key="2">
    <source>
        <dbReference type="Pfam" id="PF14378"/>
    </source>
</evidence>
<evidence type="ECO:0000313" key="4">
    <source>
        <dbReference type="Proteomes" id="UP001596353"/>
    </source>
</evidence>
<evidence type="ECO:0000256" key="1">
    <source>
        <dbReference type="SAM" id="Phobius"/>
    </source>
</evidence>
<evidence type="ECO:0000313" key="3">
    <source>
        <dbReference type="EMBL" id="MFC6761039.1"/>
    </source>
</evidence>
<sequence>MSPDYVAARPLAPLAGLAALDPRRWFAGPELFLIALIAATGAVALILSVLFAQAVAWNAFLISFAPSAGLILLGAYVRSAKNMPRAAVCAIATGIYIGFSGVITILIYLRFPITVPLLDADLMRLDAQIFGYDWQGFTTAIAAYPVIGRAIGWVYGSSLMQLFAVIFMLGYLGRSVALYRVLITGTVSLLLAVAFWWLWPSLGPSAYVTLPAETERALGLIHGQEAGARLRDMAQNGNAVITPQIIMGTIAFPSYHTVMACLAVCFVAGTVIFWPMLLINIAMLPAILSHGGHHFSDVLGGLLTFALAYGFARLMAPEKSAPPDPGETF</sequence>
<dbReference type="EMBL" id="JBHSWG010000001">
    <property type="protein sequence ID" value="MFC6761039.1"/>
    <property type="molecule type" value="Genomic_DNA"/>
</dbReference>
<organism evidence="3 4">
    <name type="scientific">Sulfitobacter porphyrae</name>
    <dbReference type="NCBI Taxonomy" id="1246864"/>
    <lineage>
        <taxon>Bacteria</taxon>
        <taxon>Pseudomonadati</taxon>
        <taxon>Pseudomonadota</taxon>
        <taxon>Alphaproteobacteria</taxon>
        <taxon>Rhodobacterales</taxon>
        <taxon>Roseobacteraceae</taxon>
        <taxon>Sulfitobacter</taxon>
    </lineage>
</organism>
<feature type="transmembrane region" description="Helical" evidence="1">
    <location>
        <begin position="31"/>
        <end position="51"/>
    </location>
</feature>